<feature type="compositionally biased region" description="Low complexity" evidence="1">
    <location>
        <begin position="150"/>
        <end position="161"/>
    </location>
</feature>
<feature type="compositionally biased region" description="Low complexity" evidence="1">
    <location>
        <begin position="204"/>
        <end position="222"/>
    </location>
</feature>
<proteinExistence type="predicted"/>
<feature type="region of interest" description="Disordered" evidence="1">
    <location>
        <begin position="8"/>
        <end position="43"/>
    </location>
</feature>
<feature type="region of interest" description="Disordered" evidence="1">
    <location>
        <begin position="142"/>
        <end position="271"/>
    </location>
</feature>
<name>A0A858RCI6_9PROT</name>
<dbReference type="AlphaFoldDB" id="A0A858RCI6"/>
<feature type="compositionally biased region" description="Low complexity" evidence="1">
    <location>
        <begin position="32"/>
        <end position="43"/>
    </location>
</feature>
<dbReference type="KEGG" id="acru:HHL28_17615"/>
<feature type="compositionally biased region" description="Pro residues" evidence="1">
    <location>
        <begin position="179"/>
        <end position="203"/>
    </location>
</feature>
<protein>
    <submittedName>
        <fullName evidence="2">Uncharacterized protein</fullName>
    </submittedName>
</protein>
<sequence>MFGKLFKLIGGNPPREAPRAQSTPPTLPEPTPTGGEPAGTAKVFSSRAVRDAAVVTATIEAMRRFADGQEPGDDLAFRLEGLSADQTSFLQLSAEPTLLQRCLARAETARGPKAAPLRRLLADLAGPGPTLAMPYPAAPQPLPPIPAAPPRAEAPAPSKAPVLVPGRPPVAPSMARPAAPAPAPLTAPLTAPRPEPAAAPIVPPLASLADTGADPAAALAAAPPVPPVTAPPKPAEPAPGLPRLDRGAAEARRARLMDSLSDHLSANEAAP</sequence>
<accession>A0A858RCI6</accession>
<dbReference type="Proteomes" id="UP000501891">
    <property type="component" value="Chromosome"/>
</dbReference>
<dbReference type="EMBL" id="CP051775">
    <property type="protein sequence ID" value="QJE74636.1"/>
    <property type="molecule type" value="Genomic_DNA"/>
</dbReference>
<organism evidence="2 3">
    <name type="scientific">Aerophototrophica crusticola</name>
    <dbReference type="NCBI Taxonomy" id="1709002"/>
    <lineage>
        <taxon>Bacteria</taxon>
        <taxon>Pseudomonadati</taxon>
        <taxon>Pseudomonadota</taxon>
        <taxon>Alphaproteobacteria</taxon>
        <taxon>Rhodospirillales</taxon>
        <taxon>Rhodospirillaceae</taxon>
        <taxon>Aerophototrophica</taxon>
    </lineage>
</organism>
<evidence type="ECO:0000256" key="1">
    <source>
        <dbReference type="SAM" id="MobiDB-lite"/>
    </source>
</evidence>
<keyword evidence="3" id="KW-1185">Reference proteome</keyword>
<feature type="compositionally biased region" description="Basic and acidic residues" evidence="1">
    <location>
        <begin position="243"/>
        <end position="256"/>
    </location>
</feature>
<reference evidence="2" key="1">
    <citation type="submission" date="2020-04" db="EMBL/GenBank/DDBJ databases">
        <title>A desert anoxygenic phototrophic bacterium fixes CO2 using RubisCO under aerobic conditions.</title>
        <authorList>
            <person name="Tang K."/>
        </authorList>
    </citation>
    <scope>NUCLEOTIDE SEQUENCE [LARGE SCALE GENOMIC DNA]</scope>
    <source>
        <strain evidence="2">MIMtkB3</strain>
    </source>
</reference>
<evidence type="ECO:0000313" key="3">
    <source>
        <dbReference type="Proteomes" id="UP000501891"/>
    </source>
</evidence>
<feature type="compositionally biased region" description="Pro residues" evidence="1">
    <location>
        <begin position="223"/>
        <end position="240"/>
    </location>
</feature>
<gene>
    <name evidence="2" type="ORF">HHL28_17615</name>
</gene>
<evidence type="ECO:0000313" key="2">
    <source>
        <dbReference type="EMBL" id="QJE74636.1"/>
    </source>
</evidence>